<evidence type="ECO:0000259" key="2">
    <source>
        <dbReference type="Pfam" id="PF22215"/>
    </source>
</evidence>
<feature type="region of interest" description="Disordered" evidence="1">
    <location>
        <begin position="181"/>
        <end position="224"/>
    </location>
</feature>
<reference evidence="3" key="1">
    <citation type="submission" date="2021-02" db="EMBL/GenBank/DDBJ databases">
        <authorList>
            <person name="Nowell W R."/>
        </authorList>
    </citation>
    <scope>NUCLEOTIDE SEQUENCE</scope>
</reference>
<dbReference type="CDD" id="cd21037">
    <property type="entry name" value="MLKL_NTD"/>
    <property type="match status" value="1"/>
</dbReference>
<dbReference type="InterPro" id="IPR059179">
    <property type="entry name" value="MLKL-like_MCAfunc"/>
</dbReference>
<comment type="caution">
    <text evidence="3">The sequence shown here is derived from an EMBL/GenBank/DDBJ whole genome shotgun (WGS) entry which is preliminary data.</text>
</comment>
<sequence length="224" mass="25793">MQRSRDQEPVSIGLALTVGPPLIGGIFTLAKQIHNIIETYCANQTDCIELNEHIYEVVGCLEHIQSDAQIFKQLEQPMLTLQDCLIDCVALLEKFTNASSIGQVLRSRHYKKEFQKLNNQLDKCKNRLLFVIQIRSLPTSQQISHLTTPQLDLNGHHRRKHMDQSRHTSMTPLVKHVVKQSPTIGHHQHQSKHIHHSKNHHHHHQHDRHASKVPRSLVKGVNHH</sequence>
<organism evidence="3 4">
    <name type="scientific">Adineta steineri</name>
    <dbReference type="NCBI Taxonomy" id="433720"/>
    <lineage>
        <taxon>Eukaryota</taxon>
        <taxon>Metazoa</taxon>
        <taxon>Spiralia</taxon>
        <taxon>Gnathifera</taxon>
        <taxon>Rotifera</taxon>
        <taxon>Eurotatoria</taxon>
        <taxon>Bdelloidea</taxon>
        <taxon>Adinetida</taxon>
        <taxon>Adinetidae</taxon>
        <taxon>Adineta</taxon>
    </lineage>
</organism>
<evidence type="ECO:0000313" key="3">
    <source>
        <dbReference type="EMBL" id="CAF0952540.1"/>
    </source>
</evidence>
<feature type="compositionally biased region" description="Basic residues" evidence="1">
    <location>
        <begin position="186"/>
        <end position="212"/>
    </location>
</feature>
<accession>A0A814DEB5</accession>
<dbReference type="Pfam" id="PF22215">
    <property type="entry name" value="MLKL_N"/>
    <property type="match status" value="1"/>
</dbReference>
<dbReference type="InterPro" id="IPR054000">
    <property type="entry name" value="MLKL_N"/>
</dbReference>
<protein>
    <recommendedName>
        <fullName evidence="2">Mixed lineage kinase domain-containing protein</fullName>
    </recommendedName>
</protein>
<feature type="domain" description="Mixed lineage kinase" evidence="2">
    <location>
        <begin position="24"/>
        <end position="144"/>
    </location>
</feature>
<evidence type="ECO:0000256" key="1">
    <source>
        <dbReference type="SAM" id="MobiDB-lite"/>
    </source>
</evidence>
<dbReference type="AlphaFoldDB" id="A0A814DEB5"/>
<evidence type="ECO:0000313" key="4">
    <source>
        <dbReference type="Proteomes" id="UP000663860"/>
    </source>
</evidence>
<dbReference type="EMBL" id="CAJNOE010000128">
    <property type="protein sequence ID" value="CAF0952540.1"/>
    <property type="molecule type" value="Genomic_DNA"/>
</dbReference>
<dbReference type="Proteomes" id="UP000663860">
    <property type="component" value="Unassembled WGS sequence"/>
</dbReference>
<gene>
    <name evidence="3" type="ORF">IZO911_LOCUS15087</name>
</gene>
<dbReference type="InterPro" id="IPR036537">
    <property type="entry name" value="Adaptor_Cbl_N_dom_sf"/>
</dbReference>
<name>A0A814DEB5_9BILA</name>
<dbReference type="Gene3D" id="1.20.930.20">
    <property type="entry name" value="Adaptor protein Cbl, N-terminal domain"/>
    <property type="match status" value="1"/>
</dbReference>
<proteinExistence type="predicted"/>
<dbReference type="GO" id="GO:0007166">
    <property type="term" value="P:cell surface receptor signaling pathway"/>
    <property type="evidence" value="ECO:0007669"/>
    <property type="project" value="InterPro"/>
</dbReference>